<feature type="compositionally biased region" description="Low complexity" evidence="3">
    <location>
        <begin position="32"/>
        <end position="48"/>
    </location>
</feature>
<comment type="subcellular location">
    <subcellularLocation>
        <location evidence="1">Nucleus</location>
    </subcellularLocation>
</comment>
<feature type="region of interest" description="Disordered" evidence="3">
    <location>
        <begin position="1"/>
        <end position="50"/>
    </location>
</feature>
<proteinExistence type="predicted"/>
<dbReference type="EMBL" id="SGPJ01000052">
    <property type="protein sequence ID" value="THH00370.1"/>
    <property type="molecule type" value="Genomic_DNA"/>
</dbReference>
<dbReference type="PANTHER" id="PTHR37534">
    <property type="entry name" value="TRANSCRIPTIONAL ACTIVATOR PROTEIN UGA3"/>
    <property type="match status" value="1"/>
</dbReference>
<evidence type="ECO:0000256" key="1">
    <source>
        <dbReference type="ARBA" id="ARBA00004123"/>
    </source>
</evidence>
<evidence type="ECO:0000256" key="2">
    <source>
        <dbReference type="ARBA" id="ARBA00023242"/>
    </source>
</evidence>
<keyword evidence="5" id="KW-1185">Reference proteome</keyword>
<accession>A0A4S4KTS3</accession>
<evidence type="ECO:0008006" key="6">
    <source>
        <dbReference type="Google" id="ProtNLM"/>
    </source>
</evidence>
<gene>
    <name evidence="4" type="ORF">EW026_g2146</name>
</gene>
<dbReference type="PANTHER" id="PTHR37534:SF20">
    <property type="entry name" value="PRO1A C6 ZINK-FINGER PROTEIN"/>
    <property type="match status" value="1"/>
</dbReference>
<dbReference type="GO" id="GO:0005634">
    <property type="term" value="C:nucleus"/>
    <property type="evidence" value="ECO:0007669"/>
    <property type="project" value="UniProtKB-SubCell"/>
</dbReference>
<dbReference type="Proteomes" id="UP000309038">
    <property type="component" value="Unassembled WGS sequence"/>
</dbReference>
<comment type="caution">
    <text evidence="4">The sequence shown here is derived from an EMBL/GenBank/DDBJ whole genome shotgun (WGS) entry which is preliminary data.</text>
</comment>
<keyword evidence="2" id="KW-0539">Nucleus</keyword>
<name>A0A4S4KTS3_9APHY</name>
<organism evidence="4 5">
    <name type="scientific">Hermanssonia centrifuga</name>
    <dbReference type="NCBI Taxonomy" id="98765"/>
    <lineage>
        <taxon>Eukaryota</taxon>
        <taxon>Fungi</taxon>
        <taxon>Dikarya</taxon>
        <taxon>Basidiomycota</taxon>
        <taxon>Agaricomycotina</taxon>
        <taxon>Agaricomycetes</taxon>
        <taxon>Polyporales</taxon>
        <taxon>Meruliaceae</taxon>
        <taxon>Hermanssonia</taxon>
    </lineage>
</organism>
<sequence>MAASAPNASPISLPSTLLPTISAETDRDQRSSRSTPTRSSPTDLTRSRSAGRGGCWVRRKKCDEERVENDSCRTCRRLGIQCLGWGPRRPDWMRDKEKVAEYKAEIKAQLTRAGLIRGQPRAIYNALANPSSTITSATTSTTSILPRRTTGLRRSRTNEYNVYPTRYASSPHFQQSTNLISGIPGLADQECIPYYFAHVRKLQFVFAGHSLTDTLYRIASTDPQGALSYALRALASLHSTTTRVAHGLEAPSSPGHTVHKHYYDRATYILSNVKTLGGHYTEFHAIAAVYLISYHILSGNGGAAWAALLEVAYDWFALTGIHEEQNPKLMLVNMNAPQKLAAKATMWIDILSGVTFLRPPRFLSVYRRLFGGGGAGYWSTSNNDQLDLRMDKLTGCPDEALLAIAETAALAHWKASESRQGSLSMRDLIRRGDQIEQALRQRPARNYAESPTSETVPVMPSGMTAAAGMFDDTTGPDETTRRTVAEIYRETAMLYLHTVLSDSHPGVPEINKSVNTLLDLIQQLGPSQFDRAVIFPLGLTGCMTADPFYRLMIKDRCNLHPLDFYCNGHIAQIQQLMEYVWTTRDSQRGSVPVDWRECLHERWSNLLMV</sequence>
<reference evidence="4 5" key="1">
    <citation type="submission" date="2019-02" db="EMBL/GenBank/DDBJ databases">
        <title>Genome sequencing of the rare red list fungi Phlebia centrifuga.</title>
        <authorList>
            <person name="Buettner E."/>
            <person name="Kellner H."/>
        </authorList>
    </citation>
    <scope>NUCLEOTIDE SEQUENCE [LARGE SCALE GENOMIC DNA]</scope>
    <source>
        <strain evidence="4 5">DSM 108282</strain>
    </source>
</reference>
<evidence type="ECO:0000313" key="5">
    <source>
        <dbReference type="Proteomes" id="UP000309038"/>
    </source>
</evidence>
<feature type="compositionally biased region" description="Polar residues" evidence="3">
    <location>
        <begin position="1"/>
        <end position="23"/>
    </location>
</feature>
<evidence type="ECO:0000313" key="4">
    <source>
        <dbReference type="EMBL" id="THH00370.1"/>
    </source>
</evidence>
<evidence type="ECO:0000256" key="3">
    <source>
        <dbReference type="SAM" id="MobiDB-lite"/>
    </source>
</evidence>
<dbReference type="Pfam" id="PF11951">
    <property type="entry name" value="Fungal_trans_2"/>
    <property type="match status" value="1"/>
</dbReference>
<dbReference type="AlphaFoldDB" id="A0A4S4KTS3"/>
<dbReference type="InterPro" id="IPR021858">
    <property type="entry name" value="Fun_TF"/>
</dbReference>
<protein>
    <recommendedName>
        <fullName evidence="6">Zn(2)-C6 fungal-type domain-containing protein</fullName>
    </recommendedName>
</protein>